<dbReference type="CDD" id="cd04733">
    <property type="entry name" value="OYE_like_2_FMN"/>
    <property type="match status" value="1"/>
</dbReference>
<keyword evidence="2" id="KW-0285">Flavoprotein</keyword>
<dbReference type="Proteomes" id="UP000054217">
    <property type="component" value="Unassembled WGS sequence"/>
</dbReference>
<dbReference type="EMBL" id="KN831984">
    <property type="protein sequence ID" value="KIO01959.1"/>
    <property type="molecule type" value="Genomic_DNA"/>
</dbReference>
<dbReference type="HOGENOM" id="CLU_012153_6_3_1"/>
<gene>
    <name evidence="6" type="ORF">M404DRAFT_16162</name>
</gene>
<reference evidence="7" key="2">
    <citation type="submission" date="2015-01" db="EMBL/GenBank/DDBJ databases">
        <title>Evolutionary Origins and Diversification of the Mycorrhizal Mutualists.</title>
        <authorList>
            <consortium name="DOE Joint Genome Institute"/>
            <consortium name="Mycorrhizal Genomics Consortium"/>
            <person name="Kohler A."/>
            <person name="Kuo A."/>
            <person name="Nagy L.G."/>
            <person name="Floudas D."/>
            <person name="Copeland A."/>
            <person name="Barry K.W."/>
            <person name="Cichocki N."/>
            <person name="Veneault-Fourrey C."/>
            <person name="LaButti K."/>
            <person name="Lindquist E.A."/>
            <person name="Lipzen A."/>
            <person name="Lundell T."/>
            <person name="Morin E."/>
            <person name="Murat C."/>
            <person name="Riley R."/>
            <person name="Ohm R."/>
            <person name="Sun H."/>
            <person name="Tunlid A."/>
            <person name="Henrissat B."/>
            <person name="Grigoriev I.V."/>
            <person name="Hibbett D.S."/>
            <person name="Martin F."/>
        </authorList>
    </citation>
    <scope>NUCLEOTIDE SEQUENCE [LARGE SCALE GENOMIC DNA]</scope>
    <source>
        <strain evidence="7">Marx 270</strain>
    </source>
</reference>
<keyword evidence="4" id="KW-0560">Oxidoreductase</keyword>
<accession>A0A0C3P3V2</accession>
<dbReference type="GO" id="GO:0010181">
    <property type="term" value="F:FMN binding"/>
    <property type="evidence" value="ECO:0007669"/>
    <property type="project" value="InterPro"/>
</dbReference>
<name>A0A0C3P3V2_PISTI</name>
<dbReference type="InterPro" id="IPR051799">
    <property type="entry name" value="NADH_flavin_oxidoreductase"/>
</dbReference>
<dbReference type="PANTHER" id="PTHR43656:SF5">
    <property type="entry name" value="NADH:FLAVIN OXIDOREDUCTASE_NADH OXIDASE N-TERMINAL DOMAIN-CONTAINING PROTEIN"/>
    <property type="match status" value="1"/>
</dbReference>
<dbReference type="Pfam" id="PF00724">
    <property type="entry name" value="Oxidored_FMN"/>
    <property type="match status" value="1"/>
</dbReference>
<keyword evidence="7" id="KW-1185">Reference proteome</keyword>
<keyword evidence="3" id="KW-0288">FMN</keyword>
<reference evidence="6 7" key="1">
    <citation type="submission" date="2014-04" db="EMBL/GenBank/DDBJ databases">
        <authorList>
            <consortium name="DOE Joint Genome Institute"/>
            <person name="Kuo A."/>
            <person name="Kohler A."/>
            <person name="Costa M.D."/>
            <person name="Nagy L.G."/>
            <person name="Floudas D."/>
            <person name="Copeland A."/>
            <person name="Barry K.W."/>
            <person name="Cichocki N."/>
            <person name="Veneault-Fourrey C."/>
            <person name="LaButti K."/>
            <person name="Lindquist E.A."/>
            <person name="Lipzen A."/>
            <person name="Lundell T."/>
            <person name="Morin E."/>
            <person name="Murat C."/>
            <person name="Sun H."/>
            <person name="Tunlid A."/>
            <person name="Henrissat B."/>
            <person name="Grigoriev I.V."/>
            <person name="Hibbett D.S."/>
            <person name="Martin F."/>
            <person name="Nordberg H.P."/>
            <person name="Cantor M.N."/>
            <person name="Hua S.X."/>
        </authorList>
    </citation>
    <scope>NUCLEOTIDE SEQUENCE [LARGE SCALE GENOMIC DNA]</scope>
    <source>
        <strain evidence="6 7">Marx 270</strain>
    </source>
</reference>
<dbReference type="InterPro" id="IPR001155">
    <property type="entry name" value="OxRdtase_FMN_N"/>
</dbReference>
<dbReference type="GO" id="GO:0016491">
    <property type="term" value="F:oxidoreductase activity"/>
    <property type="evidence" value="ECO:0007669"/>
    <property type="project" value="UniProtKB-KW"/>
</dbReference>
<protein>
    <recommendedName>
        <fullName evidence="5">NADH:flavin oxidoreductase/NADH oxidase N-terminal domain-containing protein</fullName>
    </recommendedName>
</protein>
<feature type="domain" description="NADH:flavin oxidoreductase/NADH oxidase N-terminal" evidence="5">
    <location>
        <begin position="15"/>
        <end position="351"/>
    </location>
</feature>
<evidence type="ECO:0000256" key="1">
    <source>
        <dbReference type="ARBA" id="ARBA00005979"/>
    </source>
</evidence>
<sequence length="424" mass="46656">MADTAVLGQPVTFPFSKKTAKNRVMKSAMSERLATFSSDDPRKRGQPTEELIRLYETWATGEIGIIVTGNIQIKKDHLEATGNAIIDRELSDYLEDYRALARAAKACGSLVLGQLSHPGRQVPITIQSSPESASDIEHPSVAGVLFARPTPLTREEIGDVVQRFAYAASVLFKAGFDGVQLHAAHGYLLHQFLSNRTNIRTDDYGGPLLNRARLLLETIAEIKHTVDDPSFMISVKLNCQDFIYPNDGVSEQESITLTKMLEYAGVDLVEISGGTYELQLAGKSGNNFSREAYFIDFADRLRPHLSWTKVCVTGGFRSASAMVDAVQRNSTDVIGIARPLTAEPFLITEILRGDKLRAKENKFPSSQTYHIAAASSQIAEIGNGYDITDFSNPFNVSRFIAKLQQELPTAMSETAFTGEETHCL</sequence>
<dbReference type="InterPro" id="IPR013785">
    <property type="entry name" value="Aldolase_TIM"/>
</dbReference>
<dbReference type="SUPFAM" id="SSF51395">
    <property type="entry name" value="FMN-linked oxidoreductases"/>
    <property type="match status" value="1"/>
</dbReference>
<proteinExistence type="inferred from homology"/>
<dbReference type="STRING" id="870435.A0A0C3P3V2"/>
<evidence type="ECO:0000256" key="2">
    <source>
        <dbReference type="ARBA" id="ARBA00022630"/>
    </source>
</evidence>
<dbReference type="AlphaFoldDB" id="A0A0C3P3V2"/>
<organism evidence="6 7">
    <name type="scientific">Pisolithus tinctorius Marx 270</name>
    <dbReference type="NCBI Taxonomy" id="870435"/>
    <lineage>
        <taxon>Eukaryota</taxon>
        <taxon>Fungi</taxon>
        <taxon>Dikarya</taxon>
        <taxon>Basidiomycota</taxon>
        <taxon>Agaricomycotina</taxon>
        <taxon>Agaricomycetes</taxon>
        <taxon>Agaricomycetidae</taxon>
        <taxon>Boletales</taxon>
        <taxon>Sclerodermatineae</taxon>
        <taxon>Pisolithaceae</taxon>
        <taxon>Pisolithus</taxon>
    </lineage>
</organism>
<dbReference type="InParanoid" id="A0A0C3P3V2"/>
<evidence type="ECO:0000256" key="3">
    <source>
        <dbReference type="ARBA" id="ARBA00022643"/>
    </source>
</evidence>
<comment type="similarity">
    <text evidence="1">Belongs to the NADH:flavin oxidoreductase/NADH oxidase family.</text>
</comment>
<dbReference type="PANTHER" id="PTHR43656">
    <property type="entry name" value="BINDING OXIDOREDUCTASE, PUTATIVE (AFU_ORTHOLOGUE AFUA_2G08260)-RELATED"/>
    <property type="match status" value="1"/>
</dbReference>
<dbReference type="OrthoDB" id="1663137at2759"/>
<evidence type="ECO:0000259" key="5">
    <source>
        <dbReference type="Pfam" id="PF00724"/>
    </source>
</evidence>
<evidence type="ECO:0000313" key="6">
    <source>
        <dbReference type="EMBL" id="KIO01959.1"/>
    </source>
</evidence>
<evidence type="ECO:0000256" key="4">
    <source>
        <dbReference type="ARBA" id="ARBA00023002"/>
    </source>
</evidence>
<dbReference type="Gene3D" id="3.20.20.70">
    <property type="entry name" value="Aldolase class I"/>
    <property type="match status" value="1"/>
</dbReference>
<evidence type="ECO:0000313" key="7">
    <source>
        <dbReference type="Proteomes" id="UP000054217"/>
    </source>
</evidence>